<name>A0A9W6MVY0_9HYPH</name>
<evidence type="ECO:0000256" key="1">
    <source>
        <dbReference type="SAM" id="MobiDB-lite"/>
    </source>
</evidence>
<dbReference type="AlphaFoldDB" id="A0A9W6MVY0"/>
<keyword evidence="4" id="KW-1185">Reference proteome</keyword>
<feature type="chain" id="PRO_5040810722" evidence="2">
    <location>
        <begin position="23"/>
        <end position="157"/>
    </location>
</feature>
<dbReference type="EMBL" id="BSFI01000008">
    <property type="protein sequence ID" value="GLK68488.1"/>
    <property type="molecule type" value="Genomic_DNA"/>
</dbReference>
<dbReference type="Proteomes" id="UP001143372">
    <property type="component" value="Unassembled WGS sequence"/>
</dbReference>
<gene>
    <name evidence="3" type="ORF">GCM10008179_21260</name>
</gene>
<protein>
    <submittedName>
        <fullName evidence="3">Uncharacterized protein</fullName>
    </submittedName>
</protein>
<reference evidence="3" key="2">
    <citation type="submission" date="2023-01" db="EMBL/GenBank/DDBJ databases">
        <authorList>
            <person name="Sun Q."/>
            <person name="Evtushenko L."/>
        </authorList>
    </citation>
    <scope>NUCLEOTIDE SEQUENCE</scope>
    <source>
        <strain evidence="3">VKM B-2347</strain>
    </source>
</reference>
<feature type="region of interest" description="Disordered" evidence="1">
    <location>
        <begin position="88"/>
        <end position="125"/>
    </location>
</feature>
<evidence type="ECO:0000313" key="4">
    <source>
        <dbReference type="Proteomes" id="UP001143372"/>
    </source>
</evidence>
<comment type="caution">
    <text evidence="3">The sequence shown here is derived from an EMBL/GenBank/DDBJ whole genome shotgun (WGS) entry which is preliminary data.</text>
</comment>
<keyword evidence="2" id="KW-0732">Signal</keyword>
<evidence type="ECO:0000313" key="3">
    <source>
        <dbReference type="EMBL" id="GLK68488.1"/>
    </source>
</evidence>
<proteinExistence type="predicted"/>
<evidence type="ECO:0000256" key="2">
    <source>
        <dbReference type="SAM" id="SignalP"/>
    </source>
</evidence>
<reference evidence="3" key="1">
    <citation type="journal article" date="2014" name="Int. J. Syst. Evol. Microbiol.">
        <title>Complete genome sequence of Corynebacterium casei LMG S-19264T (=DSM 44701T), isolated from a smear-ripened cheese.</title>
        <authorList>
            <consortium name="US DOE Joint Genome Institute (JGI-PGF)"/>
            <person name="Walter F."/>
            <person name="Albersmeier A."/>
            <person name="Kalinowski J."/>
            <person name="Ruckert C."/>
        </authorList>
    </citation>
    <scope>NUCLEOTIDE SEQUENCE</scope>
    <source>
        <strain evidence="3">VKM B-2347</strain>
    </source>
</reference>
<feature type="compositionally biased region" description="Pro residues" evidence="1">
    <location>
        <begin position="97"/>
        <end position="108"/>
    </location>
</feature>
<dbReference type="RefSeq" id="WP_271168726.1">
    <property type="nucleotide sequence ID" value="NZ_BSFI01000008.1"/>
</dbReference>
<feature type="signal peptide" evidence="2">
    <location>
        <begin position="1"/>
        <end position="22"/>
    </location>
</feature>
<organism evidence="3 4">
    <name type="scientific">Hansschlegelia plantiphila</name>
    <dbReference type="NCBI Taxonomy" id="374655"/>
    <lineage>
        <taxon>Bacteria</taxon>
        <taxon>Pseudomonadati</taxon>
        <taxon>Pseudomonadota</taxon>
        <taxon>Alphaproteobacteria</taxon>
        <taxon>Hyphomicrobiales</taxon>
        <taxon>Methylopilaceae</taxon>
        <taxon>Hansschlegelia</taxon>
    </lineage>
</organism>
<sequence length="157" mass="16683">MRALPFAVAALAATLTLPPAWAAPPPGGDRFQIQPAEGGFLRLDRETGATSFCAASGDGYACKPVSEAGTPPDASEIARLEARVAALEAQVRQSPSGLPPAPPLPPGDGPQAKDPKLDLPSDEQFDRVTSFIERALRRLKRFADEMQKEDPPQGERL</sequence>
<accession>A0A9W6MVY0</accession>